<dbReference type="AlphaFoldDB" id="A0A4D4JFE1"/>
<gene>
    <name evidence="1" type="ORF">GTS_53630</name>
</gene>
<protein>
    <submittedName>
        <fullName evidence="1">Uncharacterized protein</fullName>
    </submittedName>
</protein>
<evidence type="ECO:0000313" key="2">
    <source>
        <dbReference type="Proteomes" id="UP000298860"/>
    </source>
</evidence>
<organism evidence="1 2">
    <name type="scientific">Gandjariella thermophila</name>
    <dbReference type="NCBI Taxonomy" id="1931992"/>
    <lineage>
        <taxon>Bacteria</taxon>
        <taxon>Bacillati</taxon>
        <taxon>Actinomycetota</taxon>
        <taxon>Actinomycetes</taxon>
        <taxon>Pseudonocardiales</taxon>
        <taxon>Pseudonocardiaceae</taxon>
        <taxon>Gandjariella</taxon>
    </lineage>
</organism>
<evidence type="ECO:0000313" key="1">
    <source>
        <dbReference type="EMBL" id="GDY33730.1"/>
    </source>
</evidence>
<accession>A0A4D4JFE1</accession>
<comment type="caution">
    <text evidence="1">The sequence shown here is derived from an EMBL/GenBank/DDBJ whole genome shotgun (WGS) entry which is preliminary data.</text>
</comment>
<dbReference type="Proteomes" id="UP000298860">
    <property type="component" value="Unassembled WGS sequence"/>
</dbReference>
<keyword evidence="2" id="KW-1185">Reference proteome</keyword>
<sequence>MAGRHRRPALWGIFRCRIDQVIRSPVWELGWAPARGRRSAGQEAPSCACQALVPEVATVRAVLPQAFASCGVAVRPAPSVATPAARTGLAARFRWAGSA</sequence>
<dbReference type="EMBL" id="BJFL01000053">
    <property type="protein sequence ID" value="GDY33730.1"/>
    <property type="molecule type" value="Genomic_DNA"/>
</dbReference>
<reference evidence="2" key="1">
    <citation type="submission" date="2019-04" db="EMBL/GenBank/DDBJ databases">
        <title>Draft genome sequence of Pseudonocardiaceae bacterium SL3-2-4.</title>
        <authorList>
            <person name="Ningsih F."/>
            <person name="Yokota A."/>
            <person name="Sakai Y."/>
            <person name="Nanatani K."/>
            <person name="Yabe S."/>
            <person name="Oetari A."/>
            <person name="Sjamsuridzal W."/>
        </authorList>
    </citation>
    <scope>NUCLEOTIDE SEQUENCE [LARGE SCALE GENOMIC DNA]</scope>
    <source>
        <strain evidence="2">SL3-2-4</strain>
    </source>
</reference>
<proteinExistence type="predicted"/>
<name>A0A4D4JFE1_9PSEU</name>